<dbReference type="AlphaFoldDB" id="A0A4Y2C4Z2"/>
<evidence type="ECO:0000313" key="2">
    <source>
        <dbReference type="Proteomes" id="UP000499080"/>
    </source>
</evidence>
<reference evidence="1 2" key="1">
    <citation type="journal article" date="2019" name="Sci. Rep.">
        <title>Orb-weaving spider Araneus ventricosus genome elucidates the spidroin gene catalogue.</title>
        <authorList>
            <person name="Kono N."/>
            <person name="Nakamura H."/>
            <person name="Ohtoshi R."/>
            <person name="Moran D.A.P."/>
            <person name="Shinohara A."/>
            <person name="Yoshida Y."/>
            <person name="Fujiwara M."/>
            <person name="Mori M."/>
            <person name="Tomita M."/>
            <person name="Arakawa K."/>
        </authorList>
    </citation>
    <scope>NUCLEOTIDE SEQUENCE [LARGE SCALE GENOMIC DNA]</scope>
</reference>
<dbReference type="PANTHER" id="PTHR46888:SF1">
    <property type="entry name" value="RIBONUCLEASE H"/>
    <property type="match status" value="1"/>
</dbReference>
<dbReference type="Proteomes" id="UP000499080">
    <property type="component" value="Unassembled WGS sequence"/>
</dbReference>
<proteinExistence type="predicted"/>
<evidence type="ECO:0000313" key="1">
    <source>
        <dbReference type="EMBL" id="GBL98384.1"/>
    </source>
</evidence>
<protein>
    <submittedName>
        <fullName evidence="1">Uncharacterized protein</fullName>
    </submittedName>
</protein>
<dbReference type="OrthoDB" id="6435150at2759"/>
<dbReference type="PANTHER" id="PTHR46888">
    <property type="entry name" value="ZINC KNUCKLE DOMAINCONTAINING PROTEIN-RELATED"/>
    <property type="match status" value="1"/>
</dbReference>
<dbReference type="EMBL" id="BGPR01000139">
    <property type="protein sequence ID" value="GBL98384.1"/>
    <property type="molecule type" value="Genomic_DNA"/>
</dbReference>
<gene>
    <name evidence="1" type="ORF">AVEN_187723_1</name>
</gene>
<keyword evidence="2" id="KW-1185">Reference proteome</keyword>
<name>A0A4Y2C4Z2_ARAVE</name>
<organism evidence="1 2">
    <name type="scientific">Araneus ventricosus</name>
    <name type="common">Orbweaver spider</name>
    <name type="synonym">Epeira ventricosa</name>
    <dbReference type="NCBI Taxonomy" id="182803"/>
    <lineage>
        <taxon>Eukaryota</taxon>
        <taxon>Metazoa</taxon>
        <taxon>Ecdysozoa</taxon>
        <taxon>Arthropoda</taxon>
        <taxon>Chelicerata</taxon>
        <taxon>Arachnida</taxon>
        <taxon>Araneae</taxon>
        <taxon>Araneomorphae</taxon>
        <taxon>Entelegynae</taxon>
        <taxon>Araneoidea</taxon>
        <taxon>Araneidae</taxon>
        <taxon>Araneus</taxon>
    </lineage>
</organism>
<comment type="caution">
    <text evidence="1">The sequence shown here is derived from an EMBL/GenBank/DDBJ whole genome shotgun (WGS) entry which is preliminary data.</text>
</comment>
<accession>A0A4Y2C4Z2</accession>
<sequence length="166" mass="19790">MFERLAKQAEILENTWVTHSFGLLPYDVAQLISREPDEIANYHNEVKNILLKRYKLTPEKIRQKFFTHNKNVGSTWKNFTWKKFFNERVNGVKAASFEKLSDLIISDQIKRKVSQDVKDPFIDDWYKLNSPDDLVENYDALRSTFKNKQPRNPAKKIFRKNFLKSF</sequence>